<name>A0AAQ3RPM0_VIGMU</name>
<organism evidence="2 3">
    <name type="scientific">Vigna mungo</name>
    <name type="common">Black gram</name>
    <name type="synonym">Phaseolus mungo</name>
    <dbReference type="NCBI Taxonomy" id="3915"/>
    <lineage>
        <taxon>Eukaryota</taxon>
        <taxon>Viridiplantae</taxon>
        <taxon>Streptophyta</taxon>
        <taxon>Embryophyta</taxon>
        <taxon>Tracheophyta</taxon>
        <taxon>Spermatophyta</taxon>
        <taxon>Magnoliopsida</taxon>
        <taxon>eudicotyledons</taxon>
        <taxon>Gunneridae</taxon>
        <taxon>Pentapetalae</taxon>
        <taxon>rosids</taxon>
        <taxon>fabids</taxon>
        <taxon>Fabales</taxon>
        <taxon>Fabaceae</taxon>
        <taxon>Papilionoideae</taxon>
        <taxon>50 kb inversion clade</taxon>
        <taxon>NPAAA clade</taxon>
        <taxon>indigoferoid/millettioid clade</taxon>
        <taxon>Phaseoleae</taxon>
        <taxon>Vigna</taxon>
    </lineage>
</organism>
<protein>
    <recommendedName>
        <fullName evidence="1">APO domain-containing protein</fullName>
    </recommendedName>
</protein>
<dbReference type="AlphaFoldDB" id="A0AAQ3RPM0"/>
<dbReference type="GO" id="GO:0003723">
    <property type="term" value="F:RNA binding"/>
    <property type="evidence" value="ECO:0007669"/>
    <property type="project" value="InterPro"/>
</dbReference>
<evidence type="ECO:0000313" key="3">
    <source>
        <dbReference type="Proteomes" id="UP001374535"/>
    </source>
</evidence>
<proteinExistence type="predicted"/>
<evidence type="ECO:0000259" key="1">
    <source>
        <dbReference type="PROSITE" id="PS51499"/>
    </source>
</evidence>
<dbReference type="EMBL" id="CP144693">
    <property type="protein sequence ID" value="WVZ00528.1"/>
    <property type="molecule type" value="Genomic_DNA"/>
</dbReference>
<gene>
    <name evidence="2" type="ORF">V8G54_026597</name>
</gene>
<keyword evidence="3" id="KW-1185">Reference proteome</keyword>
<feature type="domain" description="APO" evidence="1">
    <location>
        <begin position="317"/>
        <end position="402"/>
    </location>
</feature>
<dbReference type="Pfam" id="PF05634">
    <property type="entry name" value="APO_RNA-bind"/>
    <property type="match status" value="2"/>
</dbReference>
<evidence type="ECO:0000313" key="2">
    <source>
        <dbReference type="EMBL" id="WVZ00528.1"/>
    </source>
</evidence>
<accession>A0AAQ3RPM0</accession>
<dbReference type="Proteomes" id="UP001374535">
    <property type="component" value="Chromosome 8"/>
</dbReference>
<sequence>MVAVEDLGRSGKKQRRTVVEVEVEFPRKKSLRFFGSLMAFQPEPEHGSLPSYIPTAKEKNTVTPTVLFFFGGWNGPRKRSSAYTSYEVGVNFHLILLMTSKCSMKCPCEKNLCFPIAGWMEGLRKMARYGFVFSCDPRRLYGTKVDLRKLRPMILKRIENRAQCYPVRAMIPVANEVLQARNDLIHGGHLIQTCRGYKHRAKNRVHEWIKGGLNDILVPVESFHLKNMFQSVIRHNERFDFDRIPAVVELCWQAGADLPDENLNSSSSSLEVASESVPVNENLSPDNLAFIAKNTLVAWEALRSGVKRLLLVYPVKVCKYCSEVHVGPSGHKARLCGIFAYESWKGPHFWVKANVDDLVPPKIVWRRRPHDPPVLVNEGKNFYGHAPAVLDLCSKAGAIVPKKYNYMMKLQGFLGSLPNQTFESNSKLNCWSGRRQALGQGQFRAKFDMSLFPAAAFLHN</sequence>
<dbReference type="InterPro" id="IPR023342">
    <property type="entry name" value="APO_dom"/>
</dbReference>
<dbReference type="PROSITE" id="PS51499">
    <property type="entry name" value="APO"/>
    <property type="match status" value="2"/>
</dbReference>
<feature type="domain" description="APO" evidence="1">
    <location>
        <begin position="175"/>
        <end position="260"/>
    </location>
</feature>
<reference evidence="2 3" key="1">
    <citation type="journal article" date="2023" name="Life. Sci Alliance">
        <title>Evolutionary insights into 3D genome organization and epigenetic landscape of Vigna mungo.</title>
        <authorList>
            <person name="Junaid A."/>
            <person name="Singh B."/>
            <person name="Bhatia S."/>
        </authorList>
    </citation>
    <scope>NUCLEOTIDE SEQUENCE [LARGE SCALE GENOMIC DNA]</scope>
    <source>
        <strain evidence="2">Urdbean</strain>
    </source>
</reference>